<sequence length="407" mass="42296">MTVQPSPVGTRRPPQGSRSVALMIVVSAVSVLVTLVALPGYLESPLAGWLGPAVMLLNLGGLVGSLVLLPRVLYRAPGGPIWAPDEKREQRAVVYALVIIALAAVSDGAATAAGVALVSIAARRRWPAIALTVAAFGVAYAAGRGLIVPLGAAAPTVAQEAIGVAVLVAILVLFGLYRGSRRELWRSLQQEADLARREQAARVMQAREAERTRIAGEMHDSLSHRLALISLHAGALEYRADLDPAVAREAAGVIRAAAETAVEELHEVLAVLRPPEAGTAPAPTLADVRTLADTVRATGHPVDLTLDVGPGEPGTATTGHLYRVLQESFTNAVKHAPGLPITATIAGGRAGGISVSVRNPVPLAPIDAPGSRMGLAGLTERMALIGGRFQAQVVSGEFLVEAWLPWA</sequence>
<keyword evidence="9" id="KW-0812">Transmembrane</keyword>
<keyword evidence="7" id="KW-0067">ATP-binding</keyword>
<reference evidence="11 12" key="1">
    <citation type="submission" date="2016-11" db="EMBL/GenBank/DDBJ databases">
        <authorList>
            <person name="Jaros S."/>
            <person name="Januszkiewicz K."/>
            <person name="Wedrychowicz H."/>
        </authorList>
    </citation>
    <scope>NUCLEOTIDE SEQUENCE [LARGE SCALE GENOMIC DNA]</scope>
    <source>
        <strain evidence="11 12">DSM 12906</strain>
    </source>
</reference>
<feature type="domain" description="Signal transduction histidine kinase subgroup 3 dimerisation and phosphoacceptor" evidence="10">
    <location>
        <begin position="210"/>
        <end position="276"/>
    </location>
</feature>
<dbReference type="InterPro" id="IPR050482">
    <property type="entry name" value="Sensor_HK_TwoCompSys"/>
</dbReference>
<organism evidence="11 12">
    <name type="scientific">Tessaracoccus bendigoensis DSM 12906</name>
    <dbReference type="NCBI Taxonomy" id="1123357"/>
    <lineage>
        <taxon>Bacteria</taxon>
        <taxon>Bacillati</taxon>
        <taxon>Actinomycetota</taxon>
        <taxon>Actinomycetes</taxon>
        <taxon>Propionibacteriales</taxon>
        <taxon>Propionibacteriaceae</taxon>
        <taxon>Tessaracoccus</taxon>
    </lineage>
</organism>
<dbReference type="Gene3D" id="1.20.5.1930">
    <property type="match status" value="1"/>
</dbReference>
<dbReference type="Pfam" id="PF07730">
    <property type="entry name" value="HisKA_3"/>
    <property type="match status" value="1"/>
</dbReference>
<feature type="transmembrane region" description="Helical" evidence="9">
    <location>
        <begin position="94"/>
        <end position="121"/>
    </location>
</feature>
<dbReference type="GO" id="GO:0046983">
    <property type="term" value="F:protein dimerization activity"/>
    <property type="evidence" value="ECO:0007669"/>
    <property type="project" value="InterPro"/>
</dbReference>
<keyword evidence="9" id="KW-1133">Transmembrane helix</keyword>
<dbReference type="EC" id="2.7.13.3" evidence="2"/>
<dbReference type="OrthoDB" id="227596at2"/>
<evidence type="ECO:0000259" key="10">
    <source>
        <dbReference type="Pfam" id="PF07730"/>
    </source>
</evidence>
<dbReference type="GO" id="GO:0005524">
    <property type="term" value="F:ATP binding"/>
    <property type="evidence" value="ECO:0007669"/>
    <property type="project" value="UniProtKB-KW"/>
</dbReference>
<dbReference type="RefSeq" id="WP_139280105.1">
    <property type="nucleotide sequence ID" value="NZ_FQZG01000016.1"/>
</dbReference>
<dbReference type="PANTHER" id="PTHR24421:SF10">
    <property type="entry name" value="NITRATE_NITRITE SENSOR PROTEIN NARQ"/>
    <property type="match status" value="1"/>
</dbReference>
<keyword evidence="9" id="KW-0472">Membrane</keyword>
<dbReference type="InterPro" id="IPR011712">
    <property type="entry name" value="Sig_transdc_His_kin_sub3_dim/P"/>
</dbReference>
<dbReference type="AlphaFoldDB" id="A0A1M6EAU1"/>
<evidence type="ECO:0000256" key="3">
    <source>
        <dbReference type="ARBA" id="ARBA00022553"/>
    </source>
</evidence>
<comment type="catalytic activity">
    <reaction evidence="1">
        <text>ATP + protein L-histidine = ADP + protein N-phospho-L-histidine.</text>
        <dbReference type="EC" id="2.7.13.3"/>
    </reaction>
</comment>
<proteinExistence type="predicted"/>
<dbReference type="GO" id="GO:0000155">
    <property type="term" value="F:phosphorelay sensor kinase activity"/>
    <property type="evidence" value="ECO:0007669"/>
    <property type="project" value="InterPro"/>
</dbReference>
<feature type="transmembrane region" description="Helical" evidence="9">
    <location>
        <begin position="20"/>
        <end position="42"/>
    </location>
</feature>
<evidence type="ECO:0000313" key="11">
    <source>
        <dbReference type="EMBL" id="SHI82489.1"/>
    </source>
</evidence>
<name>A0A1M6EAU1_9ACTN</name>
<keyword evidence="12" id="KW-1185">Reference proteome</keyword>
<dbReference type="GO" id="GO:0016020">
    <property type="term" value="C:membrane"/>
    <property type="evidence" value="ECO:0007669"/>
    <property type="project" value="InterPro"/>
</dbReference>
<evidence type="ECO:0000256" key="6">
    <source>
        <dbReference type="ARBA" id="ARBA00022777"/>
    </source>
</evidence>
<feature type="transmembrane region" description="Helical" evidence="9">
    <location>
        <begin position="54"/>
        <end position="74"/>
    </location>
</feature>
<dbReference type="STRING" id="1123357.SAMN02745244_01151"/>
<dbReference type="PANTHER" id="PTHR24421">
    <property type="entry name" value="NITRATE/NITRITE SENSOR PROTEIN NARX-RELATED"/>
    <property type="match status" value="1"/>
</dbReference>
<keyword evidence="5" id="KW-0547">Nucleotide-binding</keyword>
<keyword evidence="8" id="KW-0902">Two-component regulatory system</keyword>
<accession>A0A1M6EAU1</accession>
<dbReference type="Proteomes" id="UP000184512">
    <property type="component" value="Unassembled WGS sequence"/>
</dbReference>
<evidence type="ECO:0000256" key="2">
    <source>
        <dbReference type="ARBA" id="ARBA00012438"/>
    </source>
</evidence>
<evidence type="ECO:0000256" key="7">
    <source>
        <dbReference type="ARBA" id="ARBA00022840"/>
    </source>
</evidence>
<evidence type="ECO:0000256" key="8">
    <source>
        <dbReference type="ARBA" id="ARBA00023012"/>
    </source>
</evidence>
<feature type="transmembrane region" description="Helical" evidence="9">
    <location>
        <begin position="157"/>
        <end position="177"/>
    </location>
</feature>
<dbReference type="InterPro" id="IPR036890">
    <property type="entry name" value="HATPase_C_sf"/>
</dbReference>
<protein>
    <recommendedName>
        <fullName evidence="2">histidine kinase</fullName>
        <ecNumber evidence="2">2.7.13.3</ecNumber>
    </recommendedName>
</protein>
<evidence type="ECO:0000313" key="12">
    <source>
        <dbReference type="Proteomes" id="UP000184512"/>
    </source>
</evidence>
<keyword evidence="6 11" id="KW-0418">Kinase</keyword>
<keyword evidence="3" id="KW-0597">Phosphoprotein</keyword>
<evidence type="ECO:0000256" key="4">
    <source>
        <dbReference type="ARBA" id="ARBA00022679"/>
    </source>
</evidence>
<evidence type="ECO:0000256" key="5">
    <source>
        <dbReference type="ARBA" id="ARBA00022741"/>
    </source>
</evidence>
<gene>
    <name evidence="11" type="ORF">SAMN02745244_01151</name>
</gene>
<dbReference type="EMBL" id="FQZG01000016">
    <property type="protein sequence ID" value="SHI82489.1"/>
    <property type="molecule type" value="Genomic_DNA"/>
</dbReference>
<dbReference type="Gene3D" id="3.30.565.10">
    <property type="entry name" value="Histidine kinase-like ATPase, C-terminal domain"/>
    <property type="match status" value="1"/>
</dbReference>
<dbReference type="SUPFAM" id="SSF55874">
    <property type="entry name" value="ATPase domain of HSP90 chaperone/DNA topoisomerase II/histidine kinase"/>
    <property type="match status" value="1"/>
</dbReference>
<evidence type="ECO:0000256" key="9">
    <source>
        <dbReference type="SAM" id="Phobius"/>
    </source>
</evidence>
<keyword evidence="4" id="KW-0808">Transferase</keyword>
<feature type="transmembrane region" description="Helical" evidence="9">
    <location>
        <begin position="128"/>
        <end position="151"/>
    </location>
</feature>
<evidence type="ECO:0000256" key="1">
    <source>
        <dbReference type="ARBA" id="ARBA00000085"/>
    </source>
</evidence>